<sequence>MTFKFSQLLQFESGIRSAMTTRVWRHLVIAIGGCWEGEASIVAAVCGMCTEDLSIKYRLLRTKEGRQIRVRSWLANPDILEMVF</sequence>
<evidence type="ECO:0000313" key="1">
    <source>
        <dbReference type="EMBL" id="OJI88308.1"/>
    </source>
</evidence>
<dbReference type="OrthoDB" id="10289820at2759"/>
<dbReference type="Proteomes" id="UP000184304">
    <property type="component" value="Unassembled WGS sequence"/>
</dbReference>
<organism evidence="1 2">
    <name type="scientific">Aspergillus tubingensis (strain CBS 134.48)</name>
    <dbReference type="NCBI Taxonomy" id="767770"/>
    <lineage>
        <taxon>Eukaryota</taxon>
        <taxon>Fungi</taxon>
        <taxon>Dikarya</taxon>
        <taxon>Ascomycota</taxon>
        <taxon>Pezizomycotina</taxon>
        <taxon>Eurotiomycetes</taxon>
        <taxon>Eurotiomycetidae</taxon>
        <taxon>Eurotiales</taxon>
        <taxon>Aspergillaceae</taxon>
        <taxon>Aspergillus</taxon>
        <taxon>Aspergillus subgen. Circumdati</taxon>
    </lineage>
</organism>
<accession>A0A1L9NG81</accession>
<dbReference type="AlphaFoldDB" id="A0A1L9NG81"/>
<keyword evidence="2" id="KW-1185">Reference proteome</keyword>
<protein>
    <submittedName>
        <fullName evidence="1">Uncharacterized protein</fullName>
    </submittedName>
</protein>
<dbReference type="EMBL" id="KV878180">
    <property type="protein sequence ID" value="OJI88308.1"/>
    <property type="molecule type" value="Genomic_DNA"/>
</dbReference>
<proteinExistence type="predicted"/>
<gene>
    <name evidence="1" type="ORF">ASPTUDRAFT_416053</name>
</gene>
<evidence type="ECO:0000313" key="2">
    <source>
        <dbReference type="Proteomes" id="UP000184304"/>
    </source>
</evidence>
<name>A0A1L9NG81_ASPTC</name>
<dbReference type="VEuPathDB" id="FungiDB:ASPTUDRAFT_416053"/>
<reference evidence="2" key="1">
    <citation type="journal article" date="2017" name="Genome Biol.">
        <title>Comparative genomics reveals high biological diversity and specific adaptations in the industrially and medically important fungal genus Aspergillus.</title>
        <authorList>
            <person name="de Vries R.P."/>
            <person name="Riley R."/>
            <person name="Wiebenga A."/>
            <person name="Aguilar-Osorio G."/>
            <person name="Amillis S."/>
            <person name="Uchima C.A."/>
            <person name="Anderluh G."/>
            <person name="Asadollahi M."/>
            <person name="Askin M."/>
            <person name="Barry K."/>
            <person name="Battaglia E."/>
            <person name="Bayram O."/>
            <person name="Benocci T."/>
            <person name="Braus-Stromeyer S.A."/>
            <person name="Caldana C."/>
            <person name="Canovas D."/>
            <person name="Cerqueira G.C."/>
            <person name="Chen F."/>
            <person name="Chen W."/>
            <person name="Choi C."/>
            <person name="Clum A."/>
            <person name="Dos Santos R.A."/>
            <person name="Damasio A.R."/>
            <person name="Diallinas G."/>
            <person name="Emri T."/>
            <person name="Fekete E."/>
            <person name="Flipphi M."/>
            <person name="Freyberg S."/>
            <person name="Gallo A."/>
            <person name="Gournas C."/>
            <person name="Habgood R."/>
            <person name="Hainaut M."/>
            <person name="Harispe M.L."/>
            <person name="Henrissat B."/>
            <person name="Hilden K.S."/>
            <person name="Hope R."/>
            <person name="Hossain A."/>
            <person name="Karabika E."/>
            <person name="Karaffa L."/>
            <person name="Karanyi Z."/>
            <person name="Krasevec N."/>
            <person name="Kuo A."/>
            <person name="Kusch H."/>
            <person name="LaButti K."/>
            <person name="Lagendijk E.L."/>
            <person name="Lapidus A."/>
            <person name="Levasseur A."/>
            <person name="Lindquist E."/>
            <person name="Lipzen A."/>
            <person name="Logrieco A.F."/>
            <person name="MacCabe A."/>
            <person name="Maekelae M.R."/>
            <person name="Malavazi I."/>
            <person name="Melin P."/>
            <person name="Meyer V."/>
            <person name="Mielnichuk N."/>
            <person name="Miskei M."/>
            <person name="Molnar A.P."/>
            <person name="Mule G."/>
            <person name="Ngan C.Y."/>
            <person name="Orejas M."/>
            <person name="Orosz E."/>
            <person name="Ouedraogo J.P."/>
            <person name="Overkamp K.M."/>
            <person name="Park H.-S."/>
            <person name="Perrone G."/>
            <person name="Piumi F."/>
            <person name="Punt P.J."/>
            <person name="Ram A.F."/>
            <person name="Ramon A."/>
            <person name="Rauscher S."/>
            <person name="Record E."/>
            <person name="Riano-Pachon D.M."/>
            <person name="Robert V."/>
            <person name="Roehrig J."/>
            <person name="Ruller R."/>
            <person name="Salamov A."/>
            <person name="Salih N.S."/>
            <person name="Samson R.A."/>
            <person name="Sandor E."/>
            <person name="Sanguinetti M."/>
            <person name="Schuetze T."/>
            <person name="Sepcic K."/>
            <person name="Shelest E."/>
            <person name="Sherlock G."/>
            <person name="Sophianopoulou V."/>
            <person name="Squina F.M."/>
            <person name="Sun H."/>
            <person name="Susca A."/>
            <person name="Todd R.B."/>
            <person name="Tsang A."/>
            <person name="Unkles S.E."/>
            <person name="van de Wiele N."/>
            <person name="van Rossen-Uffink D."/>
            <person name="Oliveira J.V."/>
            <person name="Vesth T.C."/>
            <person name="Visser J."/>
            <person name="Yu J.-H."/>
            <person name="Zhou M."/>
            <person name="Andersen M.R."/>
            <person name="Archer D.B."/>
            <person name="Baker S.E."/>
            <person name="Benoit I."/>
            <person name="Brakhage A.A."/>
            <person name="Braus G.H."/>
            <person name="Fischer R."/>
            <person name="Frisvad J.C."/>
            <person name="Goldman G.H."/>
            <person name="Houbraken J."/>
            <person name="Oakley B."/>
            <person name="Pocsi I."/>
            <person name="Scazzocchio C."/>
            <person name="Seiboth B."/>
            <person name="vanKuyk P.A."/>
            <person name="Wortman J."/>
            <person name="Dyer P.S."/>
            <person name="Grigoriev I.V."/>
        </authorList>
    </citation>
    <scope>NUCLEOTIDE SEQUENCE [LARGE SCALE GENOMIC DNA]</scope>
    <source>
        <strain evidence="2">CBS 134.48</strain>
    </source>
</reference>